<dbReference type="SUPFAM" id="SSF52172">
    <property type="entry name" value="CheY-like"/>
    <property type="match status" value="1"/>
</dbReference>
<sequence length="252" mass="28320">SGLDVIDTLRNDMGDVPAVVITGRGDTASLTEASQRRPLELMTKPLNLDRLRNTIFEELHRQTNARNQGQTLPIELRNTCTDLTGAYRSLSEELHIYQLAVQYQLWLLGSRSDDDVFRAFFRTFIRRSGSVYGTAFVCDSNAELRVIGRFGVPKPDSLGFCQHLTDPLIDVLLNDPHVQILDASDETYVYDEAIQPYLPGISVLAIPLIPTLGEMIGVIFLYRKGEQPFVDKDVELAKTMSYPTAVSIRRND</sequence>
<accession>X1DBH3</accession>
<organism evidence="2">
    <name type="scientific">marine sediment metagenome</name>
    <dbReference type="NCBI Taxonomy" id="412755"/>
    <lineage>
        <taxon>unclassified sequences</taxon>
        <taxon>metagenomes</taxon>
        <taxon>ecological metagenomes</taxon>
    </lineage>
</organism>
<dbReference type="EMBL" id="BART01030621">
    <property type="protein sequence ID" value="GAH18121.1"/>
    <property type="molecule type" value="Genomic_DNA"/>
</dbReference>
<name>X1DBH3_9ZZZZ</name>
<dbReference type="GO" id="GO:0000160">
    <property type="term" value="P:phosphorelay signal transduction system"/>
    <property type="evidence" value="ECO:0007669"/>
    <property type="project" value="InterPro"/>
</dbReference>
<reference evidence="2" key="1">
    <citation type="journal article" date="2014" name="Front. Microbiol.">
        <title>High frequency of phylogenetically diverse reductive dehalogenase-homologous genes in deep subseafloor sedimentary metagenomes.</title>
        <authorList>
            <person name="Kawai M."/>
            <person name="Futagami T."/>
            <person name="Toyoda A."/>
            <person name="Takaki Y."/>
            <person name="Nishi S."/>
            <person name="Hori S."/>
            <person name="Arai W."/>
            <person name="Tsubouchi T."/>
            <person name="Morono Y."/>
            <person name="Uchiyama I."/>
            <person name="Ito T."/>
            <person name="Fujiyama A."/>
            <person name="Inagaki F."/>
            <person name="Takami H."/>
        </authorList>
    </citation>
    <scope>NUCLEOTIDE SEQUENCE</scope>
    <source>
        <strain evidence="2">Expedition CK06-06</strain>
    </source>
</reference>
<evidence type="ECO:0000313" key="2">
    <source>
        <dbReference type="EMBL" id="GAH18121.1"/>
    </source>
</evidence>
<dbReference type="SUPFAM" id="SSF55781">
    <property type="entry name" value="GAF domain-like"/>
    <property type="match status" value="1"/>
</dbReference>
<dbReference type="Gene3D" id="3.40.50.2300">
    <property type="match status" value="1"/>
</dbReference>
<protein>
    <recommendedName>
        <fullName evidence="1">Response regulatory domain-containing protein</fullName>
    </recommendedName>
</protein>
<proteinExistence type="predicted"/>
<comment type="caution">
    <text evidence="2">The sequence shown here is derived from an EMBL/GenBank/DDBJ whole genome shotgun (WGS) entry which is preliminary data.</text>
</comment>
<feature type="non-terminal residue" evidence="2">
    <location>
        <position position="1"/>
    </location>
</feature>
<evidence type="ECO:0000259" key="1">
    <source>
        <dbReference type="PROSITE" id="PS50110"/>
    </source>
</evidence>
<dbReference type="Gene3D" id="3.30.450.40">
    <property type="match status" value="1"/>
</dbReference>
<dbReference type="InterPro" id="IPR011006">
    <property type="entry name" value="CheY-like_superfamily"/>
</dbReference>
<dbReference type="InterPro" id="IPR029016">
    <property type="entry name" value="GAF-like_dom_sf"/>
</dbReference>
<dbReference type="AlphaFoldDB" id="X1DBH3"/>
<dbReference type="InterPro" id="IPR001789">
    <property type="entry name" value="Sig_transdc_resp-reg_receiver"/>
</dbReference>
<gene>
    <name evidence="2" type="ORF">S01H4_53406</name>
</gene>
<feature type="domain" description="Response regulatory" evidence="1">
    <location>
        <begin position="1"/>
        <end position="59"/>
    </location>
</feature>
<dbReference type="PROSITE" id="PS50110">
    <property type="entry name" value="RESPONSE_REGULATORY"/>
    <property type="match status" value="1"/>
</dbReference>